<dbReference type="EMBL" id="ANCE01000083">
    <property type="protein sequence ID" value="EMK24794.1"/>
    <property type="molecule type" value="Genomic_DNA"/>
</dbReference>
<name>M6FFE6_9LEPT</name>
<evidence type="ECO:0000313" key="2">
    <source>
        <dbReference type="Proteomes" id="UP000011980"/>
    </source>
</evidence>
<organism evidence="1 2">
    <name type="scientific">Leptospira kirschneri serovar Bulgarica str. Nikolaevo</name>
    <dbReference type="NCBI Taxonomy" id="1240687"/>
    <lineage>
        <taxon>Bacteria</taxon>
        <taxon>Pseudomonadati</taxon>
        <taxon>Spirochaetota</taxon>
        <taxon>Spirochaetia</taxon>
        <taxon>Leptospirales</taxon>
        <taxon>Leptospiraceae</taxon>
        <taxon>Leptospira</taxon>
    </lineage>
</organism>
<accession>M6FFE6</accession>
<evidence type="ECO:0000313" key="1">
    <source>
        <dbReference type="EMBL" id="EMK24794.1"/>
    </source>
</evidence>
<comment type="caution">
    <text evidence="1">The sequence shown here is derived from an EMBL/GenBank/DDBJ whole genome shotgun (WGS) entry which is preliminary data.</text>
</comment>
<sequence length="38" mass="4526">MRTQLLASETALSVPFNKLYEGNVMQYFVFRFNIERDP</sequence>
<gene>
    <name evidence="1" type="ORF">LEP1GSC008_2134</name>
</gene>
<dbReference type="Proteomes" id="UP000011980">
    <property type="component" value="Unassembled WGS sequence"/>
</dbReference>
<protein>
    <submittedName>
        <fullName evidence="1">Uncharacterized protein</fullName>
    </submittedName>
</protein>
<reference evidence="1 2" key="1">
    <citation type="submission" date="2013-01" db="EMBL/GenBank/DDBJ databases">
        <authorList>
            <person name="Harkins D.M."/>
            <person name="Durkin A.S."/>
            <person name="Brinkac L.M."/>
            <person name="Haft D.H."/>
            <person name="Selengut J.D."/>
            <person name="Sanka R."/>
            <person name="DePew J."/>
            <person name="Purushe J."/>
            <person name="Galloway R.L."/>
            <person name="Vinetz J.M."/>
            <person name="Sutton G.G."/>
            <person name="Nierman W.C."/>
            <person name="Fouts D.E."/>
        </authorList>
    </citation>
    <scope>NUCLEOTIDE SEQUENCE [LARGE SCALE GENOMIC DNA]</scope>
    <source>
        <strain evidence="1 2">Nikolaevo</strain>
    </source>
</reference>
<dbReference type="AlphaFoldDB" id="M6FFE6"/>
<proteinExistence type="predicted"/>